<dbReference type="InterPro" id="IPR023210">
    <property type="entry name" value="NADP_OxRdtase_dom"/>
</dbReference>
<dbReference type="SUPFAM" id="SSF51430">
    <property type="entry name" value="NAD(P)-linked oxidoreductase"/>
    <property type="match status" value="1"/>
</dbReference>
<dbReference type="VEuPathDB" id="FungiDB:SDRG_13199"/>
<dbReference type="OrthoDB" id="416253at2759"/>
<dbReference type="InterPro" id="IPR036812">
    <property type="entry name" value="NAD(P)_OxRdtase_dom_sf"/>
</dbReference>
<evidence type="ECO:0000256" key="2">
    <source>
        <dbReference type="PIRSR" id="PIRSR000097-3"/>
    </source>
</evidence>
<dbReference type="InterPro" id="IPR020471">
    <property type="entry name" value="AKR"/>
</dbReference>
<evidence type="ECO:0000259" key="4">
    <source>
        <dbReference type="Pfam" id="PF00248"/>
    </source>
</evidence>
<dbReference type="InParanoid" id="T0RA73"/>
<feature type="binding site" evidence="1">
    <location>
        <position position="145"/>
    </location>
    <ligand>
        <name>substrate</name>
    </ligand>
</feature>
<dbReference type="CDD" id="cd19071">
    <property type="entry name" value="AKR_AKR1-5-like"/>
    <property type="match status" value="1"/>
</dbReference>
<feature type="chain" id="PRO_5004583850" description="NADP-dependent oxidoreductase domain-containing protein" evidence="3">
    <location>
        <begin position="17"/>
        <end position="327"/>
    </location>
</feature>
<keyword evidence="3" id="KW-0732">Signal</keyword>
<dbReference type="Gene3D" id="3.20.20.100">
    <property type="entry name" value="NADP-dependent oxidoreductase domain"/>
    <property type="match status" value="1"/>
</dbReference>
<dbReference type="PRINTS" id="PR00069">
    <property type="entry name" value="ALDKETRDTASE"/>
</dbReference>
<name>T0RA73_SAPDV</name>
<dbReference type="STRING" id="1156394.T0RA73"/>
<accession>T0RA73</accession>
<dbReference type="Pfam" id="PF00248">
    <property type="entry name" value="Aldo_ket_red"/>
    <property type="match status" value="1"/>
</dbReference>
<keyword evidence="6" id="KW-1185">Reference proteome</keyword>
<evidence type="ECO:0000313" key="6">
    <source>
        <dbReference type="Proteomes" id="UP000030762"/>
    </source>
</evidence>
<reference evidence="5 6" key="1">
    <citation type="submission" date="2012-04" db="EMBL/GenBank/DDBJ databases">
        <title>The Genome Sequence of Saprolegnia declina VS20.</title>
        <authorList>
            <consortium name="The Broad Institute Genome Sequencing Platform"/>
            <person name="Russ C."/>
            <person name="Nusbaum C."/>
            <person name="Tyler B."/>
            <person name="van West P."/>
            <person name="Dieguez-Uribeondo J."/>
            <person name="de Bruijn I."/>
            <person name="Tripathy S."/>
            <person name="Jiang R."/>
            <person name="Young S.K."/>
            <person name="Zeng Q."/>
            <person name="Gargeya S."/>
            <person name="Fitzgerald M."/>
            <person name="Haas B."/>
            <person name="Abouelleil A."/>
            <person name="Alvarado L."/>
            <person name="Arachchi H.M."/>
            <person name="Berlin A."/>
            <person name="Chapman S.B."/>
            <person name="Goldberg J."/>
            <person name="Griggs A."/>
            <person name="Gujja S."/>
            <person name="Hansen M."/>
            <person name="Howarth C."/>
            <person name="Imamovic A."/>
            <person name="Larimer J."/>
            <person name="McCowen C."/>
            <person name="Montmayeur A."/>
            <person name="Murphy C."/>
            <person name="Neiman D."/>
            <person name="Pearson M."/>
            <person name="Priest M."/>
            <person name="Roberts A."/>
            <person name="Saif S."/>
            <person name="Shea T."/>
            <person name="Sisk P."/>
            <person name="Sykes S."/>
            <person name="Wortman J."/>
            <person name="Nusbaum C."/>
            <person name="Birren B."/>
        </authorList>
    </citation>
    <scope>NUCLEOTIDE SEQUENCE [LARGE SCALE GENOMIC DNA]</scope>
    <source>
        <strain evidence="5 6">VS20</strain>
    </source>
</reference>
<dbReference type="GeneID" id="19953926"/>
<feature type="signal peptide" evidence="3">
    <location>
        <begin position="1"/>
        <end position="16"/>
    </location>
</feature>
<evidence type="ECO:0000256" key="3">
    <source>
        <dbReference type="SAM" id="SignalP"/>
    </source>
</evidence>
<organism evidence="5 6">
    <name type="scientific">Saprolegnia diclina (strain VS20)</name>
    <dbReference type="NCBI Taxonomy" id="1156394"/>
    <lineage>
        <taxon>Eukaryota</taxon>
        <taxon>Sar</taxon>
        <taxon>Stramenopiles</taxon>
        <taxon>Oomycota</taxon>
        <taxon>Saprolegniomycetes</taxon>
        <taxon>Saprolegniales</taxon>
        <taxon>Saprolegniaceae</taxon>
        <taxon>Saprolegnia</taxon>
    </lineage>
</organism>
<dbReference type="Proteomes" id="UP000030762">
    <property type="component" value="Unassembled WGS sequence"/>
</dbReference>
<dbReference type="PANTHER" id="PTHR43827">
    <property type="entry name" value="2,5-DIKETO-D-GLUCONIC ACID REDUCTASE"/>
    <property type="match status" value="1"/>
</dbReference>
<dbReference type="PANTHER" id="PTHR43827:SF8">
    <property type="entry name" value="ALDO_KETO REDUCTASE FAMILY PROTEIN"/>
    <property type="match status" value="1"/>
</dbReference>
<evidence type="ECO:0000256" key="1">
    <source>
        <dbReference type="PIRSR" id="PIRSR000097-2"/>
    </source>
</evidence>
<proteinExistence type="predicted"/>
<protein>
    <recommendedName>
        <fullName evidence="4">NADP-dependent oxidoreductase domain-containing protein</fullName>
    </recommendedName>
</protein>
<dbReference type="eggNOG" id="KOG1577">
    <property type="taxonomic scope" value="Eukaryota"/>
</dbReference>
<dbReference type="AlphaFoldDB" id="T0RA73"/>
<dbReference type="PIRSF" id="PIRSF000097">
    <property type="entry name" value="AKR"/>
    <property type="match status" value="1"/>
</dbReference>
<dbReference type="GO" id="GO:0016491">
    <property type="term" value="F:oxidoreductase activity"/>
    <property type="evidence" value="ECO:0007669"/>
    <property type="project" value="InterPro"/>
</dbReference>
<feature type="site" description="Lowers pKa of active site Tyr" evidence="2">
    <location>
        <position position="110"/>
    </location>
</feature>
<dbReference type="OMA" id="HYPCTFK"/>
<dbReference type="EMBL" id="JH767188">
    <property type="protein sequence ID" value="EQC29043.1"/>
    <property type="molecule type" value="Genomic_DNA"/>
</dbReference>
<evidence type="ECO:0000313" key="5">
    <source>
        <dbReference type="EMBL" id="EQC29043.1"/>
    </source>
</evidence>
<feature type="domain" description="NADP-dependent oxidoreductase" evidence="4">
    <location>
        <begin position="57"/>
        <end position="296"/>
    </location>
</feature>
<dbReference type="RefSeq" id="XP_008617502.1">
    <property type="nucleotide sequence ID" value="XM_008619280.1"/>
</dbReference>
<sequence length="327" mass="35435">MLWLLVLALAASLIAGTSTCAVGDRTCATDARNVRLSNGVSMPWVGQGLAGMKGDVTATAVQLHVAAGFRALDGAQAKEWYDDVAAGNALAAILQSTPSLSRRDFFIASKVHPAFLGQVEVAVREMFVSWHLDWDTDAIDLVYLHYPACGDHIPDCRGQPVGDWRPAWRALERLYDDGKIRALGASNFDATQLHELWVMATTPPHVVQMWVDPFHQARGDRAFVIGHGGVVVGYSSLGTQWPTNPVWSSPVLQAIAAKHATSVASVVLSYFLQRGVAMIPRSTKLAHVQANARLLEPHYVASLLDAADRDAIAALDGQYEARPHDEI</sequence>
<gene>
    <name evidence="5" type="ORF">SDRG_13199</name>
</gene>